<accession>A0AAU7DXY0</accession>
<organism evidence="1">
    <name type="scientific">Jonesiaceae bacterium BS-20</name>
    <dbReference type="NCBI Taxonomy" id="3120821"/>
    <lineage>
        <taxon>Bacteria</taxon>
        <taxon>Bacillati</taxon>
        <taxon>Actinomycetota</taxon>
        <taxon>Actinomycetes</taxon>
        <taxon>Micrococcales</taxon>
        <taxon>Jonesiaceae</taxon>
    </lineage>
</organism>
<reference evidence="1" key="1">
    <citation type="submission" date="2024-02" db="EMBL/GenBank/DDBJ databases">
        <title>Tomenella chthoni gen. nov. sp. nov., a member of the family Jonesiaceae isolated from bat guano.</title>
        <authorList>
            <person name="Miller S.L."/>
            <person name="King J."/>
            <person name="Sankaranarayanan K."/>
            <person name="Lawson P.A."/>
        </authorList>
    </citation>
    <scope>NUCLEOTIDE SEQUENCE</scope>
    <source>
        <strain evidence="1">BS-20</strain>
    </source>
</reference>
<dbReference type="AlphaFoldDB" id="A0AAU7DXY0"/>
<name>A0AAU7DXY0_9MICO</name>
<sequence>MEIWISIAATFAAALSVVFAVRANGKSNTANLEAAKANEIAQAALDHQTRYVPPWDIEWSGGSAFRLVNRGTETEYDVHLKLDWTEEEWSQESIAELQPNASLLFYPVFAWVSGRGATVSWSRTPGGPVETWKSMVPVEREG</sequence>
<proteinExistence type="predicted"/>
<dbReference type="EMBL" id="CP146203">
    <property type="protein sequence ID" value="XBH21586.1"/>
    <property type="molecule type" value="Genomic_DNA"/>
</dbReference>
<evidence type="ECO:0000313" key="1">
    <source>
        <dbReference type="EMBL" id="XBH21586.1"/>
    </source>
</evidence>
<gene>
    <name evidence="1" type="ORF">V5R04_15480</name>
</gene>
<protein>
    <submittedName>
        <fullName evidence="1">Uncharacterized protein</fullName>
    </submittedName>
</protein>